<organism evidence="3 4">
    <name type="scientific">Nonlabens ulvanivorans</name>
    <name type="common">Persicivirga ulvanivorans</name>
    <dbReference type="NCBI Taxonomy" id="906888"/>
    <lineage>
        <taxon>Bacteria</taxon>
        <taxon>Pseudomonadati</taxon>
        <taxon>Bacteroidota</taxon>
        <taxon>Flavobacteriia</taxon>
        <taxon>Flavobacteriales</taxon>
        <taxon>Flavobacteriaceae</taxon>
        <taxon>Nonlabens</taxon>
    </lineage>
</organism>
<evidence type="ECO:0000313" key="4">
    <source>
        <dbReference type="Proteomes" id="UP000028980"/>
    </source>
</evidence>
<evidence type="ECO:0000313" key="3">
    <source>
        <dbReference type="EMBL" id="GAK76999.1"/>
    </source>
</evidence>
<dbReference type="GO" id="GO:0006353">
    <property type="term" value="P:DNA-templated transcription termination"/>
    <property type="evidence" value="ECO:0007669"/>
    <property type="project" value="InterPro"/>
</dbReference>
<reference evidence="3 4" key="1">
    <citation type="journal article" date="2014" name="Genome Announc.">
        <title>Draft Genome Sequences of Marine Flavobacterium Nonlabens Strains NR17, NR24, NR27, NR32, NR33, and Ara13.</title>
        <authorList>
            <person name="Nakanishi M."/>
            <person name="Meirelles P."/>
            <person name="Suzuki R."/>
            <person name="Takatani N."/>
            <person name="Mino S."/>
            <person name="Suda W."/>
            <person name="Oshima K."/>
            <person name="Hattori M."/>
            <person name="Ohkuma M."/>
            <person name="Hosokawa M."/>
            <person name="Miyashita K."/>
            <person name="Thompson F.L."/>
            <person name="Niwa A."/>
            <person name="Sawabe T."/>
            <person name="Sawabe T."/>
        </authorList>
    </citation>
    <scope>NUCLEOTIDE SEQUENCE [LARGE SCALE GENOMIC DNA]</scope>
    <source>
        <strain evidence="4">JCM19296</strain>
    </source>
</reference>
<dbReference type="AlphaFoldDB" id="A0A081DDK3"/>
<evidence type="ECO:0000256" key="1">
    <source>
        <dbReference type="SAM" id="MobiDB-lite"/>
    </source>
</evidence>
<dbReference type="SUPFAM" id="SSF68912">
    <property type="entry name" value="Rho N-terminal domain-like"/>
    <property type="match status" value="1"/>
</dbReference>
<dbReference type="InterPro" id="IPR011112">
    <property type="entry name" value="Rho-like_N"/>
</dbReference>
<gene>
    <name evidence="3" type="ORF">JCM19296_2603</name>
</gene>
<dbReference type="EMBL" id="BBLG01000006">
    <property type="protein sequence ID" value="GAK76999.1"/>
    <property type="molecule type" value="Genomic_DNA"/>
</dbReference>
<name>A0A081DDK3_NONUL</name>
<accession>A0A081DDK3</accession>
<dbReference type="Proteomes" id="UP000028980">
    <property type="component" value="Unassembled WGS sequence"/>
</dbReference>
<dbReference type="SMART" id="SM00959">
    <property type="entry name" value="Rho_N"/>
    <property type="match status" value="1"/>
</dbReference>
<dbReference type="Gene3D" id="1.10.720.10">
    <property type="match status" value="1"/>
</dbReference>
<feature type="compositionally biased region" description="Basic residues" evidence="1">
    <location>
        <begin position="76"/>
        <end position="85"/>
    </location>
</feature>
<dbReference type="Pfam" id="PF07498">
    <property type="entry name" value="Rho_N"/>
    <property type="match status" value="1"/>
</dbReference>
<feature type="region of interest" description="Disordered" evidence="1">
    <location>
        <begin position="57"/>
        <end position="94"/>
    </location>
</feature>
<protein>
    <submittedName>
        <fullName evidence="3">Transcription termination factor rho</fullName>
    </submittedName>
</protein>
<feature type="compositionally biased region" description="Basic and acidic residues" evidence="1">
    <location>
        <begin position="66"/>
        <end position="75"/>
    </location>
</feature>
<comment type="caution">
    <text evidence="3">The sequence shown here is derived from an EMBL/GenBank/DDBJ whole genome shotgun (WGS) entry which is preliminary data.</text>
</comment>
<feature type="domain" description="Rho termination factor-like N-terminal" evidence="2">
    <location>
        <begin position="6"/>
        <end position="48"/>
    </location>
</feature>
<sequence length="94" mass="10710">MFQIADLKSKKLPELQEIAKGLNVPKYKQLRKLDLVYKILDLQAANPDVVKKLDVEATPAPVEKAPVAEKKEAPKQQRKPNPRPRKTAEKKNRT</sequence>
<proteinExistence type="predicted"/>
<evidence type="ECO:0000259" key="2">
    <source>
        <dbReference type="SMART" id="SM00959"/>
    </source>
</evidence>
<dbReference type="InterPro" id="IPR036269">
    <property type="entry name" value="Rho_N_sf"/>
</dbReference>